<keyword evidence="8" id="KW-0653">Protein transport</keyword>
<comment type="similarity">
    <text evidence="3">Belongs to the PHAX family.</text>
</comment>
<dbReference type="Proteomes" id="UP001055439">
    <property type="component" value="Chromosome 4"/>
</dbReference>
<evidence type="ECO:0000256" key="9">
    <source>
        <dbReference type="ARBA" id="ARBA00023242"/>
    </source>
</evidence>
<comment type="subcellular location">
    <subcellularLocation>
        <location evidence="2">Cytoplasm</location>
    </subcellularLocation>
    <subcellularLocation>
        <location evidence="1">Nucleus</location>
    </subcellularLocation>
</comment>
<feature type="compositionally biased region" description="Gly residues" evidence="11">
    <location>
        <begin position="126"/>
        <end position="137"/>
    </location>
</feature>
<evidence type="ECO:0000313" key="14">
    <source>
        <dbReference type="Proteomes" id="UP001055439"/>
    </source>
</evidence>
<dbReference type="EMBL" id="CP097506">
    <property type="protein sequence ID" value="URD99300.1"/>
    <property type="molecule type" value="Genomic_DNA"/>
</dbReference>
<dbReference type="GO" id="GO:0005737">
    <property type="term" value="C:cytoplasm"/>
    <property type="evidence" value="ECO:0007669"/>
    <property type="project" value="UniProtKB-SubCell"/>
</dbReference>
<evidence type="ECO:0000256" key="4">
    <source>
        <dbReference type="ARBA" id="ARBA00016856"/>
    </source>
</evidence>
<keyword evidence="7" id="KW-0694">RNA-binding</keyword>
<dbReference type="PANTHER" id="PTHR13135">
    <property type="entry name" value="CYTOSOLIC RESINIFERATOXIN BINDING PROTEIN RBP-26"/>
    <property type="match status" value="1"/>
</dbReference>
<evidence type="ECO:0000259" key="12">
    <source>
        <dbReference type="Pfam" id="PF10258"/>
    </source>
</evidence>
<name>A0A9E7JZE3_9LILI</name>
<dbReference type="InterPro" id="IPR039047">
    <property type="entry name" value="PHAX"/>
</dbReference>
<evidence type="ECO:0000256" key="3">
    <source>
        <dbReference type="ARBA" id="ARBA00006094"/>
    </source>
</evidence>
<keyword evidence="14" id="KW-1185">Reference proteome</keyword>
<feature type="region of interest" description="Disordered" evidence="11">
    <location>
        <begin position="94"/>
        <end position="177"/>
    </location>
</feature>
<evidence type="ECO:0000256" key="5">
    <source>
        <dbReference type="ARBA" id="ARBA00022448"/>
    </source>
</evidence>
<feature type="compositionally biased region" description="Basic residues" evidence="11">
    <location>
        <begin position="155"/>
        <end position="171"/>
    </location>
</feature>
<evidence type="ECO:0000256" key="8">
    <source>
        <dbReference type="ARBA" id="ARBA00022927"/>
    </source>
</evidence>
<organism evidence="13 14">
    <name type="scientific">Musa troglodytarum</name>
    <name type="common">fe'i banana</name>
    <dbReference type="NCBI Taxonomy" id="320322"/>
    <lineage>
        <taxon>Eukaryota</taxon>
        <taxon>Viridiplantae</taxon>
        <taxon>Streptophyta</taxon>
        <taxon>Embryophyta</taxon>
        <taxon>Tracheophyta</taxon>
        <taxon>Spermatophyta</taxon>
        <taxon>Magnoliopsida</taxon>
        <taxon>Liliopsida</taxon>
        <taxon>Zingiberales</taxon>
        <taxon>Musaceae</taxon>
        <taxon>Musa</taxon>
    </lineage>
</organism>
<keyword evidence="9" id="KW-0539">Nucleus</keyword>
<keyword evidence="6" id="KW-0963">Cytoplasm</keyword>
<feature type="region of interest" description="Disordered" evidence="11">
    <location>
        <begin position="279"/>
        <end position="324"/>
    </location>
</feature>
<accession>A0A9E7JZE3</accession>
<reference evidence="13" key="1">
    <citation type="submission" date="2022-05" db="EMBL/GenBank/DDBJ databases">
        <title>The Musa troglodytarum L. genome provides insights into the mechanism of non-climacteric behaviour and enrichment of carotenoids.</title>
        <authorList>
            <person name="Wang J."/>
        </authorList>
    </citation>
    <scope>NUCLEOTIDE SEQUENCE</scope>
    <source>
        <tissue evidence="13">Leaf</tissue>
    </source>
</reference>
<proteinExistence type="inferred from homology"/>
<dbReference type="Pfam" id="PF10258">
    <property type="entry name" value="PHAX_RNA-bd"/>
    <property type="match status" value="1"/>
</dbReference>
<evidence type="ECO:0000256" key="7">
    <source>
        <dbReference type="ARBA" id="ARBA00022884"/>
    </source>
</evidence>
<evidence type="ECO:0000256" key="2">
    <source>
        <dbReference type="ARBA" id="ARBA00004496"/>
    </source>
</evidence>
<protein>
    <recommendedName>
        <fullName evidence="4">Phosphorylated adapter RNA export protein</fullName>
    </recommendedName>
    <alternativeName>
        <fullName evidence="10">RNA U small nuclear RNA export adapter protein</fullName>
    </alternativeName>
</protein>
<gene>
    <name evidence="13" type="ORF">MUK42_28256</name>
</gene>
<evidence type="ECO:0000256" key="10">
    <source>
        <dbReference type="ARBA" id="ARBA00030834"/>
    </source>
</evidence>
<evidence type="ECO:0000256" key="1">
    <source>
        <dbReference type="ARBA" id="ARBA00004123"/>
    </source>
</evidence>
<dbReference type="InterPro" id="IPR038092">
    <property type="entry name" value="PHAX_RNA-binding_sf"/>
</dbReference>
<dbReference type="PANTHER" id="PTHR13135:SF0">
    <property type="entry name" value="PHOSPHORYLATED ADAPTER RNA EXPORT PROTEIN"/>
    <property type="match status" value="1"/>
</dbReference>
<dbReference type="GO" id="GO:0015031">
    <property type="term" value="P:protein transport"/>
    <property type="evidence" value="ECO:0007669"/>
    <property type="project" value="UniProtKB-KW"/>
</dbReference>
<keyword evidence="5" id="KW-0813">Transport</keyword>
<dbReference type="GO" id="GO:0003723">
    <property type="term" value="F:RNA binding"/>
    <property type="evidence" value="ECO:0007669"/>
    <property type="project" value="UniProtKB-KW"/>
</dbReference>
<dbReference type="Gene3D" id="1.10.10.1440">
    <property type="entry name" value="PHAX RNA-binding domain"/>
    <property type="match status" value="1"/>
</dbReference>
<feature type="compositionally biased region" description="Basic and acidic residues" evidence="11">
    <location>
        <begin position="301"/>
        <end position="324"/>
    </location>
</feature>
<dbReference type="InterPro" id="IPR019385">
    <property type="entry name" value="PHAX_RNA-binding_domain"/>
</dbReference>
<feature type="domain" description="Phosphorylated adapter RNA export protein RNA-binding" evidence="12">
    <location>
        <begin position="188"/>
        <end position="266"/>
    </location>
</feature>
<feature type="compositionally biased region" description="Acidic residues" evidence="11">
    <location>
        <begin position="97"/>
        <end position="122"/>
    </location>
</feature>
<dbReference type="GO" id="GO:0005634">
    <property type="term" value="C:nucleus"/>
    <property type="evidence" value="ECO:0007669"/>
    <property type="project" value="UniProtKB-SubCell"/>
</dbReference>
<evidence type="ECO:0000313" key="13">
    <source>
        <dbReference type="EMBL" id="URD99300.1"/>
    </source>
</evidence>
<evidence type="ECO:0000256" key="6">
    <source>
        <dbReference type="ARBA" id="ARBA00022490"/>
    </source>
</evidence>
<dbReference type="OrthoDB" id="20573at2759"/>
<sequence>MLSPISNKIDNKNSNPTVINCYDLSYRSHWSTPALMVTVPGPLIWEIVKKNNAFLVKQFGLRCFASRSLREGARPMEGSESVLEAIFQEPAFGGAEEILDDDDDGGIEEEGKEDVEMVDAETLEPGSGGGSAAGLAGGDAPQTQGGSGIQSRGRNGSRGRGKKKNRRKRKGGGGGGATASIADINRFVIETCRHLKEHKSYLLWNAVGCLGVSVVKDLVKEVDAIQRCGGQKTADGRRFRTGGGILWNILKTREPKAYKEIMSKGREFEKQFKESKAKMRCSNEAPVSDRSIPNEAEVSDNSERGADVEKKLESSEPKTQHKKLMDRMRVPVSYEDLLEEELNNSRLCAFLKRFIYMIESDDRHSDPRLSCALHCYLGDRHDRSIDQSTKPAMMMVSFTPRIGERRQPIASRYHPHPPVKPTIIPPSMGTVNWVPSSTPKGPKVLLLLLNASDLMTGEPPYTTGQ</sequence>
<evidence type="ECO:0000256" key="11">
    <source>
        <dbReference type="SAM" id="MobiDB-lite"/>
    </source>
</evidence>
<dbReference type="GO" id="GO:0006408">
    <property type="term" value="P:snRNA export from nucleus"/>
    <property type="evidence" value="ECO:0007669"/>
    <property type="project" value="InterPro"/>
</dbReference>
<dbReference type="AlphaFoldDB" id="A0A9E7JZE3"/>